<dbReference type="Gene3D" id="3.30.70.120">
    <property type="match status" value="1"/>
</dbReference>
<evidence type="ECO:0000256" key="1">
    <source>
        <dbReference type="ARBA" id="ARBA00004651"/>
    </source>
</evidence>
<evidence type="ECO:0000256" key="2">
    <source>
        <dbReference type="ARBA" id="ARBA00022475"/>
    </source>
</evidence>
<keyword evidence="9" id="KW-1185">Reference proteome</keyword>
<dbReference type="Pfam" id="PF10035">
    <property type="entry name" value="DUF2179"/>
    <property type="match status" value="1"/>
</dbReference>
<gene>
    <name evidence="8" type="ORF">SAMN02745823_00817</name>
</gene>
<dbReference type="Pfam" id="PF02588">
    <property type="entry name" value="YitT_membrane"/>
    <property type="match status" value="1"/>
</dbReference>
<feature type="domain" description="DUF2179" evidence="7">
    <location>
        <begin position="238"/>
        <end position="292"/>
    </location>
</feature>
<dbReference type="PANTHER" id="PTHR33545">
    <property type="entry name" value="UPF0750 MEMBRANE PROTEIN YITT-RELATED"/>
    <property type="match status" value="1"/>
</dbReference>
<dbReference type="InterPro" id="IPR003740">
    <property type="entry name" value="YitT"/>
</dbReference>
<feature type="transmembrane region" description="Helical" evidence="6">
    <location>
        <begin position="98"/>
        <end position="119"/>
    </location>
</feature>
<dbReference type="PANTHER" id="PTHR33545:SF5">
    <property type="entry name" value="UPF0750 MEMBRANE PROTEIN YITT"/>
    <property type="match status" value="1"/>
</dbReference>
<dbReference type="RefSeq" id="WP_242941148.1">
    <property type="nucleotide sequence ID" value="NZ_FQXV01000002.1"/>
</dbReference>
<evidence type="ECO:0000256" key="6">
    <source>
        <dbReference type="SAM" id="Phobius"/>
    </source>
</evidence>
<keyword evidence="5 6" id="KW-0472">Membrane</keyword>
<dbReference type="STRING" id="1123282.SAMN02745823_00817"/>
<evidence type="ECO:0000313" key="8">
    <source>
        <dbReference type="EMBL" id="SHH74324.1"/>
    </source>
</evidence>
<reference evidence="8 9" key="1">
    <citation type="submission" date="2016-11" db="EMBL/GenBank/DDBJ databases">
        <authorList>
            <person name="Jaros S."/>
            <person name="Januszkiewicz K."/>
            <person name="Wedrychowicz H."/>
        </authorList>
    </citation>
    <scope>NUCLEOTIDE SEQUENCE [LARGE SCALE GENOMIC DNA]</scope>
    <source>
        <strain evidence="8 9">DSM 10068</strain>
    </source>
</reference>
<organism evidence="8 9">
    <name type="scientific">Sporobacter termitidis DSM 10068</name>
    <dbReference type="NCBI Taxonomy" id="1123282"/>
    <lineage>
        <taxon>Bacteria</taxon>
        <taxon>Bacillati</taxon>
        <taxon>Bacillota</taxon>
        <taxon>Clostridia</taxon>
        <taxon>Eubacteriales</taxon>
        <taxon>Oscillospiraceae</taxon>
        <taxon>Sporobacter</taxon>
    </lineage>
</organism>
<feature type="transmembrane region" description="Helical" evidence="6">
    <location>
        <begin position="20"/>
        <end position="44"/>
    </location>
</feature>
<proteinExistence type="predicted"/>
<dbReference type="AlphaFoldDB" id="A0A1M5VGU6"/>
<evidence type="ECO:0000313" key="9">
    <source>
        <dbReference type="Proteomes" id="UP000183995"/>
    </source>
</evidence>
<feature type="transmembrane region" description="Helical" evidence="6">
    <location>
        <begin position="139"/>
        <end position="160"/>
    </location>
</feature>
<evidence type="ECO:0000256" key="4">
    <source>
        <dbReference type="ARBA" id="ARBA00022989"/>
    </source>
</evidence>
<dbReference type="Proteomes" id="UP000183995">
    <property type="component" value="Unassembled WGS sequence"/>
</dbReference>
<comment type="subcellular location">
    <subcellularLocation>
        <location evidence="1">Cell membrane</location>
        <topology evidence="1">Multi-pass membrane protein</topology>
    </subcellularLocation>
</comment>
<keyword evidence="4 6" id="KW-1133">Transmembrane helix</keyword>
<feature type="transmembrane region" description="Helical" evidence="6">
    <location>
        <begin position="64"/>
        <end position="86"/>
    </location>
</feature>
<evidence type="ECO:0000256" key="3">
    <source>
        <dbReference type="ARBA" id="ARBA00022692"/>
    </source>
</evidence>
<sequence>MENGVRALFSKKELGRTSGALFGTLIYAAGINLFIVPVGVYSGGIMGICQIIRTILIRFFHVDFGAYDFAGIIYYIINIPLFFLAFRTMGKLFFVKTMICTVAVTFFLTAIPIPAHLLVKDDILTNCLIGGIVSGVGSGLTLIMGGSGGGMDIIGLYYVMRRKRSGVGQVSLAVNVVLYAVCFALFDITTAVYSIIVAVADSIAIDRLHTQNINVEVMIISKKDMRQFQSDFMSQLGRGLTKWNITGAYTNENSEIFYIILSKYEVAQLRHLVRKYDSEAFIVVNEGVRVDGNYLKKL</sequence>
<dbReference type="PIRSF" id="PIRSF006483">
    <property type="entry name" value="Membrane_protein_YitT"/>
    <property type="match status" value="1"/>
</dbReference>
<dbReference type="InterPro" id="IPR015867">
    <property type="entry name" value="N-reg_PII/ATP_PRibTrfase_C"/>
</dbReference>
<evidence type="ECO:0000259" key="7">
    <source>
        <dbReference type="Pfam" id="PF10035"/>
    </source>
</evidence>
<dbReference type="CDD" id="cd16380">
    <property type="entry name" value="YitT_C"/>
    <property type="match status" value="1"/>
</dbReference>
<accession>A0A1M5VGU6</accession>
<keyword evidence="3 6" id="KW-0812">Transmembrane</keyword>
<feature type="transmembrane region" description="Helical" evidence="6">
    <location>
        <begin position="172"/>
        <end position="200"/>
    </location>
</feature>
<keyword evidence="2" id="KW-1003">Cell membrane</keyword>
<evidence type="ECO:0000256" key="5">
    <source>
        <dbReference type="ARBA" id="ARBA00023136"/>
    </source>
</evidence>
<dbReference type="InterPro" id="IPR019264">
    <property type="entry name" value="DUF2179"/>
</dbReference>
<name>A0A1M5VGU6_9FIRM</name>
<dbReference type="GO" id="GO:0005886">
    <property type="term" value="C:plasma membrane"/>
    <property type="evidence" value="ECO:0007669"/>
    <property type="project" value="UniProtKB-SubCell"/>
</dbReference>
<protein>
    <submittedName>
        <fullName evidence="8">Uncharacterized membrane-anchored protein YitT, contains DUF161 and DUF2179 domains</fullName>
    </submittedName>
</protein>
<dbReference type="EMBL" id="FQXV01000002">
    <property type="protein sequence ID" value="SHH74324.1"/>
    <property type="molecule type" value="Genomic_DNA"/>
</dbReference>
<dbReference type="InterPro" id="IPR051461">
    <property type="entry name" value="UPF0750_membrane"/>
</dbReference>